<dbReference type="SMART" id="SM00852">
    <property type="entry name" value="MoCF_biosynth"/>
    <property type="match status" value="2"/>
</dbReference>
<comment type="similarity">
    <text evidence="3">In the C-terminal section; belongs to the MoeA family.</text>
</comment>
<dbReference type="InterPro" id="IPR001453">
    <property type="entry name" value="MoaB/Mog_dom"/>
</dbReference>
<dbReference type="Gene3D" id="3.40.980.10">
    <property type="entry name" value="MoaB/Mog-like domain"/>
    <property type="match status" value="2"/>
</dbReference>
<sequence>MNFSGCRCRESKGAHDGSLLFYLMSNIRAAVLTVSDTASSDSSTDKSGPTVKQIIEEHSGFLCTESLIVPDDVTLIQKTVRKWADQQDCDWIITTGGTGFGVRDRTPEAISPLLEREASGIVHLLLSSSLKHTPLAALSRPVAGTIKNTLVVTLPGSVKAVKENLDALFSNGVVEHAIDLIKGGSGKEVHAALGSSHGHGHSHHHHHNPRTHHHHGHEHHEPKSRILSHDPSLAVSTRNRVSPYPLISLENALQIVDETIQTLPVVTLSVNSKVTGHVLAEDVYAPSNVPPQATTSVDGYALRSSDAPGIYRVLTSQTHALSNPLPPGHIYRINTGGQLPAGTDSVIMVEDTKLISTYVDGEEGSEGEEKEIETLAQVDPKENVRDPGSDVREGDLVLQKGEKITGQGGEIGTLAFVGRKEIKVYRRPVVAILSTGNEVMDLENPSSARDESEWGVWDTNRPSLRAALESMGYDVVDLGIVLDELSFKHFLSANNRLTLHRIPAHVAALKTGLSKADIILTTGGTSMGPTDLLKPVIERQFGGTIHFGRVTVKPGKPTTFASVPFETTDSVAEVGSKTKQIFALPGNPASALVTFYIFVVPALRKLGGWPRDLCQLPRVRVQLQTAMKLDPRTEFHRAIIRADVKEGVLKAFSTGGQRSSRVASLSGANGLVVLPQKKAGDSVDKLDVGAMADAVIISDLQMVL</sequence>
<keyword evidence="9" id="KW-1185">Reference proteome</keyword>
<comment type="cofactor">
    <cofactor evidence="5">
        <name>Mg(2+)</name>
        <dbReference type="ChEBI" id="CHEBI:18420"/>
    </cofactor>
</comment>
<dbReference type="EMBL" id="JAACJM010000009">
    <property type="protein sequence ID" value="KAF5371123.1"/>
    <property type="molecule type" value="Genomic_DNA"/>
</dbReference>
<keyword evidence="5" id="KW-0808">Transferase</keyword>
<reference evidence="8 9" key="1">
    <citation type="journal article" date="2020" name="ISME J.">
        <title>Uncovering the hidden diversity of litter-decomposition mechanisms in mushroom-forming fungi.</title>
        <authorList>
            <person name="Floudas D."/>
            <person name="Bentzer J."/>
            <person name="Ahren D."/>
            <person name="Johansson T."/>
            <person name="Persson P."/>
            <person name="Tunlid A."/>
        </authorList>
    </citation>
    <scope>NUCLEOTIDE SEQUENCE [LARGE SCALE GENOMIC DNA]</scope>
    <source>
        <strain evidence="8 9">CBS 291.85</strain>
    </source>
</reference>
<evidence type="ECO:0000256" key="6">
    <source>
        <dbReference type="SAM" id="MobiDB-lite"/>
    </source>
</evidence>
<dbReference type="Pfam" id="PF00994">
    <property type="entry name" value="MoCF_biosynth"/>
    <property type="match status" value="2"/>
</dbReference>
<comment type="function">
    <text evidence="5">Catalyzes two steps in the biosynthesis of the molybdenum cofactor. In the first step, molybdopterin is adenylated. Subsequently, molybdate is inserted into adenylated molybdopterin and AMP is released.</text>
</comment>
<dbReference type="UniPathway" id="UPA00344"/>
<organism evidence="8 9">
    <name type="scientific">Tetrapyrgos nigripes</name>
    <dbReference type="NCBI Taxonomy" id="182062"/>
    <lineage>
        <taxon>Eukaryota</taxon>
        <taxon>Fungi</taxon>
        <taxon>Dikarya</taxon>
        <taxon>Basidiomycota</taxon>
        <taxon>Agaricomycotina</taxon>
        <taxon>Agaricomycetes</taxon>
        <taxon>Agaricomycetidae</taxon>
        <taxon>Agaricales</taxon>
        <taxon>Marasmiineae</taxon>
        <taxon>Marasmiaceae</taxon>
        <taxon>Tetrapyrgos</taxon>
    </lineage>
</organism>
<dbReference type="Proteomes" id="UP000559256">
    <property type="component" value="Unassembled WGS sequence"/>
</dbReference>
<evidence type="ECO:0000313" key="9">
    <source>
        <dbReference type="Proteomes" id="UP000559256"/>
    </source>
</evidence>
<protein>
    <recommendedName>
        <fullName evidence="7">MoaB/Mog domain-containing protein</fullName>
    </recommendedName>
</protein>
<dbReference type="InterPro" id="IPR036425">
    <property type="entry name" value="MoaB/Mog-like_dom_sf"/>
</dbReference>
<dbReference type="OrthoDB" id="4349954at2759"/>
<evidence type="ECO:0000256" key="4">
    <source>
        <dbReference type="ARBA" id="ARBA00023150"/>
    </source>
</evidence>
<evidence type="ECO:0000256" key="3">
    <source>
        <dbReference type="ARBA" id="ARBA00008339"/>
    </source>
</evidence>
<evidence type="ECO:0000313" key="8">
    <source>
        <dbReference type="EMBL" id="KAF5371123.1"/>
    </source>
</evidence>
<dbReference type="InterPro" id="IPR038987">
    <property type="entry name" value="MoeA-like"/>
</dbReference>
<comment type="pathway">
    <text evidence="1 5">Cofactor biosynthesis; molybdopterin biosynthesis.</text>
</comment>
<keyword evidence="5" id="KW-0460">Magnesium</keyword>
<dbReference type="SUPFAM" id="SSF63882">
    <property type="entry name" value="MoeA N-terminal region -like"/>
    <property type="match status" value="1"/>
</dbReference>
<dbReference type="GO" id="GO:0061598">
    <property type="term" value="F:molybdopterin adenylyltransferase activity"/>
    <property type="evidence" value="ECO:0007669"/>
    <property type="project" value="UniProtKB-UniRule"/>
</dbReference>
<dbReference type="SUPFAM" id="SSF63867">
    <property type="entry name" value="MoeA C-terminal domain-like"/>
    <property type="match status" value="1"/>
</dbReference>
<dbReference type="CDD" id="cd00887">
    <property type="entry name" value="MoeA"/>
    <property type="match status" value="1"/>
</dbReference>
<dbReference type="SUPFAM" id="SSF53218">
    <property type="entry name" value="Molybdenum cofactor biosynthesis proteins"/>
    <property type="match status" value="2"/>
</dbReference>
<dbReference type="InterPro" id="IPR005110">
    <property type="entry name" value="MoeA_linker/N"/>
</dbReference>
<dbReference type="Gene3D" id="2.40.340.10">
    <property type="entry name" value="MoeA, C-terminal, domain IV"/>
    <property type="match status" value="1"/>
</dbReference>
<comment type="similarity">
    <text evidence="5">Belongs to the MoeA family.</text>
</comment>
<keyword evidence="4 5" id="KW-0501">Molybdenum cofactor biosynthesis</keyword>
<comment type="catalytic activity">
    <reaction evidence="5">
        <text>molybdopterin + ATP + H(+) = adenylyl-molybdopterin + diphosphate</text>
        <dbReference type="Rhea" id="RHEA:31331"/>
        <dbReference type="ChEBI" id="CHEBI:15378"/>
        <dbReference type="ChEBI" id="CHEBI:30616"/>
        <dbReference type="ChEBI" id="CHEBI:33019"/>
        <dbReference type="ChEBI" id="CHEBI:58698"/>
        <dbReference type="ChEBI" id="CHEBI:62727"/>
    </reaction>
</comment>
<dbReference type="Pfam" id="PF03453">
    <property type="entry name" value="MoeA_N"/>
    <property type="match status" value="1"/>
</dbReference>
<evidence type="ECO:0000256" key="2">
    <source>
        <dbReference type="ARBA" id="ARBA00007589"/>
    </source>
</evidence>
<dbReference type="AlphaFoldDB" id="A0A8H5LVJ7"/>
<accession>A0A8H5LVJ7</accession>
<comment type="similarity">
    <text evidence="2">In the N-terminal section; belongs to the MoaB/Mog family.</text>
</comment>
<feature type="compositionally biased region" description="Basic residues" evidence="6">
    <location>
        <begin position="198"/>
        <end position="217"/>
    </location>
</feature>
<gene>
    <name evidence="8" type="ORF">D9758_004188</name>
</gene>
<comment type="catalytic activity">
    <reaction evidence="5">
        <text>adenylyl-molybdopterin + molybdate = Mo-molybdopterin + AMP + H(+)</text>
        <dbReference type="Rhea" id="RHEA:35047"/>
        <dbReference type="ChEBI" id="CHEBI:15378"/>
        <dbReference type="ChEBI" id="CHEBI:36264"/>
        <dbReference type="ChEBI" id="CHEBI:62727"/>
        <dbReference type="ChEBI" id="CHEBI:71302"/>
        <dbReference type="ChEBI" id="CHEBI:456215"/>
    </reaction>
</comment>
<feature type="region of interest" description="Disordered" evidence="6">
    <location>
        <begin position="191"/>
        <end position="226"/>
    </location>
</feature>
<comment type="caution">
    <text evidence="8">The sequence shown here is derived from an EMBL/GenBank/DDBJ whole genome shotgun (WGS) entry which is preliminary data.</text>
</comment>
<dbReference type="Gene3D" id="3.90.105.10">
    <property type="entry name" value="Molybdopterin biosynthesis moea protein, domain 2"/>
    <property type="match status" value="1"/>
</dbReference>
<dbReference type="GO" id="GO:0006777">
    <property type="term" value="P:Mo-molybdopterin cofactor biosynthetic process"/>
    <property type="evidence" value="ECO:0007669"/>
    <property type="project" value="UniProtKB-UniRule"/>
</dbReference>
<dbReference type="InterPro" id="IPR036688">
    <property type="entry name" value="MoeA_C_domain_IV_sf"/>
</dbReference>
<dbReference type="GO" id="GO:0005524">
    <property type="term" value="F:ATP binding"/>
    <property type="evidence" value="ECO:0007669"/>
    <property type="project" value="UniProtKB-UniRule"/>
</dbReference>
<name>A0A8H5LVJ7_9AGAR</name>
<dbReference type="GO" id="GO:0005829">
    <property type="term" value="C:cytosol"/>
    <property type="evidence" value="ECO:0007669"/>
    <property type="project" value="TreeGrafter"/>
</dbReference>
<dbReference type="GO" id="GO:0061599">
    <property type="term" value="F:molybdopterin molybdotransferase activity"/>
    <property type="evidence" value="ECO:0007669"/>
    <property type="project" value="UniProtKB-UniRule"/>
</dbReference>
<evidence type="ECO:0000259" key="7">
    <source>
        <dbReference type="SMART" id="SM00852"/>
    </source>
</evidence>
<evidence type="ECO:0000256" key="1">
    <source>
        <dbReference type="ARBA" id="ARBA00005046"/>
    </source>
</evidence>
<dbReference type="PROSITE" id="PS01079">
    <property type="entry name" value="MOCF_BIOSYNTHESIS_2"/>
    <property type="match status" value="1"/>
</dbReference>
<dbReference type="Pfam" id="PF03454">
    <property type="entry name" value="MoeA_C"/>
    <property type="match status" value="1"/>
</dbReference>
<dbReference type="InterPro" id="IPR008284">
    <property type="entry name" value="MoCF_biosynth_CS"/>
</dbReference>
<dbReference type="GO" id="GO:0046872">
    <property type="term" value="F:metal ion binding"/>
    <property type="evidence" value="ECO:0007669"/>
    <property type="project" value="UniProtKB-UniRule"/>
</dbReference>
<feature type="domain" description="MoaB/Mog" evidence="7">
    <location>
        <begin position="431"/>
        <end position="605"/>
    </location>
</feature>
<dbReference type="NCBIfam" id="TIGR00177">
    <property type="entry name" value="molyb_syn"/>
    <property type="match status" value="1"/>
</dbReference>
<feature type="domain" description="MoaB/Mog" evidence="7">
    <location>
        <begin position="30"/>
        <end position="176"/>
    </location>
</feature>
<keyword evidence="5" id="KW-0500">Molybdenum</keyword>
<dbReference type="PANTHER" id="PTHR10192">
    <property type="entry name" value="MOLYBDOPTERIN BIOSYNTHESIS PROTEIN"/>
    <property type="match status" value="1"/>
</dbReference>
<dbReference type="CDD" id="cd00886">
    <property type="entry name" value="MogA_MoaB"/>
    <property type="match status" value="1"/>
</dbReference>
<dbReference type="Gene3D" id="2.170.190.11">
    <property type="entry name" value="Molybdopterin biosynthesis moea protein, domain 3"/>
    <property type="match status" value="1"/>
</dbReference>
<keyword evidence="5" id="KW-0479">Metal-binding</keyword>
<evidence type="ECO:0000256" key="5">
    <source>
        <dbReference type="RuleBase" id="RU365090"/>
    </source>
</evidence>
<dbReference type="InterPro" id="IPR036135">
    <property type="entry name" value="MoeA_linker/N_sf"/>
</dbReference>
<dbReference type="PANTHER" id="PTHR10192:SF5">
    <property type="entry name" value="GEPHYRIN"/>
    <property type="match status" value="1"/>
</dbReference>
<dbReference type="InterPro" id="IPR005111">
    <property type="entry name" value="MoeA_C_domain_IV"/>
</dbReference>
<proteinExistence type="inferred from homology"/>